<evidence type="ECO:0000313" key="1">
    <source>
        <dbReference type="EMBL" id="GGD04651.1"/>
    </source>
</evidence>
<name>A0ABQ1PUX8_9ENTE</name>
<evidence type="ECO:0008006" key="3">
    <source>
        <dbReference type="Google" id="ProtNLM"/>
    </source>
</evidence>
<gene>
    <name evidence="1" type="ORF">GCM10011573_37680</name>
</gene>
<organism evidence="1 2">
    <name type="scientific">Enterococcus wangshanyuanii</name>
    <dbReference type="NCBI Taxonomy" id="2005703"/>
    <lineage>
        <taxon>Bacteria</taxon>
        <taxon>Bacillati</taxon>
        <taxon>Bacillota</taxon>
        <taxon>Bacilli</taxon>
        <taxon>Lactobacillales</taxon>
        <taxon>Enterococcaceae</taxon>
        <taxon>Enterococcus</taxon>
    </lineage>
</organism>
<accession>A0ABQ1PUX8</accession>
<reference evidence="2" key="1">
    <citation type="journal article" date="2019" name="Int. J. Syst. Evol. Microbiol.">
        <title>The Global Catalogue of Microorganisms (GCM) 10K type strain sequencing project: providing services to taxonomists for standard genome sequencing and annotation.</title>
        <authorList>
            <consortium name="The Broad Institute Genomics Platform"/>
            <consortium name="The Broad Institute Genome Sequencing Center for Infectious Disease"/>
            <person name="Wu L."/>
            <person name="Ma J."/>
        </authorList>
    </citation>
    <scope>NUCLEOTIDE SEQUENCE [LARGE SCALE GENOMIC DNA]</scope>
    <source>
        <strain evidence="2">CGMCC 1.15942</strain>
    </source>
</reference>
<dbReference type="RefSeq" id="WP_088269604.1">
    <property type="nucleotide sequence ID" value="NZ_BMKI01000019.1"/>
</dbReference>
<dbReference type="Pfam" id="PF11311">
    <property type="entry name" value="DUF3114"/>
    <property type="match status" value="1"/>
</dbReference>
<dbReference type="InterPro" id="IPR021462">
    <property type="entry name" value="DUF3114"/>
</dbReference>
<dbReference type="EMBL" id="BMKI01000019">
    <property type="protein sequence ID" value="GGD04651.1"/>
    <property type="molecule type" value="Genomic_DNA"/>
</dbReference>
<evidence type="ECO:0000313" key="2">
    <source>
        <dbReference type="Proteomes" id="UP000630615"/>
    </source>
</evidence>
<comment type="caution">
    <text evidence="1">The sequence shown here is derived from an EMBL/GenBank/DDBJ whole genome shotgun (WGS) entry which is preliminary data.</text>
</comment>
<proteinExistence type="predicted"/>
<protein>
    <recommendedName>
        <fullName evidence="3">DUF3114 domain-containing protein</fullName>
    </recommendedName>
</protein>
<keyword evidence="2" id="KW-1185">Reference proteome</keyword>
<dbReference type="Proteomes" id="UP000630615">
    <property type="component" value="Unassembled WGS sequence"/>
</dbReference>
<sequence length="371" mass="43769">MRTMKELEQSHCFETKLEKPKKLSKEEFHTYKKKVLKQTNNLQSMNWDSKAIFAYIVYIKSMVDLADDHYTEILNSSKKKLSLIGSPLYEQLFIHSNLPDKEKIHLVIQQLGGFLNEQNDLEMAHSDHCFDPEMAPGSSFLDIFAKTVQRAYPNGLEIKDSDKKIDRSTLKKNYPDETMLHQFRHQLDKHNVLYVKKYRAKHNLPTDEAAIKKILKNKWFYADPQYHNRALLGIDVTADDIRSGQRVLTKRGLLKKIRKRGFYRKILSADYHSEFIIDEAGELISQWTTKTQETVYQKMPIANGESFNYGERPRYDATKSHNRLDGTPPHYFDPTQRMQIKKNWISPKDDWFYQVIRRLAEKGCRFKKKVK</sequence>